<dbReference type="Gene3D" id="1.20.120.20">
    <property type="entry name" value="Apolipoprotein"/>
    <property type="match status" value="1"/>
</dbReference>
<name>A0A385PX81_9FIRM</name>
<dbReference type="OrthoDB" id="2064318at2"/>
<dbReference type="EMBL" id="CP032364">
    <property type="protein sequence ID" value="AYA98758.1"/>
    <property type="molecule type" value="Genomic_DNA"/>
</dbReference>
<dbReference type="RefSeq" id="WP_111523930.1">
    <property type="nucleotide sequence ID" value="NZ_CP032364.1"/>
</dbReference>
<gene>
    <name evidence="1" type="ORF">D4A81_01730</name>
</gene>
<dbReference type="KEGG" id="lua:D4A81_01730"/>
<protein>
    <submittedName>
        <fullName evidence="1">Uncharacterized protein</fullName>
    </submittedName>
</protein>
<evidence type="ECO:0000313" key="1">
    <source>
        <dbReference type="EMBL" id="AYA98758.1"/>
    </source>
</evidence>
<dbReference type="Proteomes" id="UP000265562">
    <property type="component" value="Chromosome"/>
</dbReference>
<keyword evidence="2" id="KW-1185">Reference proteome</keyword>
<dbReference type="SUPFAM" id="SSF58113">
    <property type="entry name" value="Apolipoprotein A-I"/>
    <property type="match status" value="1"/>
</dbReference>
<proteinExistence type="predicted"/>
<reference evidence="1 2" key="1">
    <citation type="submission" date="2018-09" db="EMBL/GenBank/DDBJ databases">
        <title>Genome sequencing of Lachnoanaerobaculum umeaense DSM 23576.</title>
        <authorList>
            <person name="Kook J.-K."/>
            <person name="Park S.-N."/>
            <person name="Lim Y.K."/>
        </authorList>
    </citation>
    <scope>NUCLEOTIDE SEQUENCE [LARGE SCALE GENOMIC DNA]</scope>
    <source>
        <strain evidence="2">DSM 23576 \ CCUG 58757</strain>
    </source>
</reference>
<evidence type="ECO:0000313" key="2">
    <source>
        <dbReference type="Proteomes" id="UP000265562"/>
    </source>
</evidence>
<organism evidence="1 2">
    <name type="scientific">Lachnoanaerobaculum umeaense</name>
    <dbReference type="NCBI Taxonomy" id="617123"/>
    <lineage>
        <taxon>Bacteria</taxon>
        <taxon>Bacillati</taxon>
        <taxon>Bacillota</taxon>
        <taxon>Clostridia</taxon>
        <taxon>Lachnospirales</taxon>
        <taxon>Lachnospiraceae</taxon>
        <taxon>Lachnoanaerobaculum</taxon>
    </lineage>
</organism>
<dbReference type="AlphaFoldDB" id="A0A385PX81"/>
<sequence length="176" mass="19664">MEILDQLGDTAKNIGAAAGDLIKQVVDKTGDALEISKVNSKISAEKVEIEKEKKKISDALFDKFAKGEEVPEEVKEFCENIKAHFSNIDNFNEEIEKIKEAAEKRAEEIKAAAEQRAKEAKEAAEKRAEEAKAAAEKKAEEAKEKLEDTVDEIKDTLEEKAEDTKDKLEEVKDDIK</sequence>
<accession>A0A385PX81</accession>